<name>A0A151NM09_ALLMI</name>
<gene>
    <name evidence="1" type="ORF">Y1Q_0010302</name>
</gene>
<protein>
    <submittedName>
        <fullName evidence="1">Uncharacterized protein</fullName>
    </submittedName>
</protein>
<dbReference type="EMBL" id="AKHW03002566">
    <property type="protein sequence ID" value="KYO37856.1"/>
    <property type="molecule type" value="Genomic_DNA"/>
</dbReference>
<reference evidence="1 2" key="1">
    <citation type="journal article" date="2012" name="Genome Biol.">
        <title>Sequencing three crocodilian genomes to illuminate the evolution of archosaurs and amniotes.</title>
        <authorList>
            <person name="St John J.A."/>
            <person name="Braun E.L."/>
            <person name="Isberg S.R."/>
            <person name="Miles L.G."/>
            <person name="Chong A.Y."/>
            <person name="Gongora J."/>
            <person name="Dalzell P."/>
            <person name="Moran C."/>
            <person name="Bed'hom B."/>
            <person name="Abzhanov A."/>
            <person name="Burgess S.C."/>
            <person name="Cooksey A.M."/>
            <person name="Castoe T.A."/>
            <person name="Crawford N.G."/>
            <person name="Densmore L.D."/>
            <person name="Drew J.C."/>
            <person name="Edwards S.V."/>
            <person name="Faircloth B.C."/>
            <person name="Fujita M.K."/>
            <person name="Greenwold M.J."/>
            <person name="Hoffmann F.G."/>
            <person name="Howard J.M."/>
            <person name="Iguchi T."/>
            <person name="Janes D.E."/>
            <person name="Khan S.Y."/>
            <person name="Kohno S."/>
            <person name="de Koning A.J."/>
            <person name="Lance S.L."/>
            <person name="McCarthy F.M."/>
            <person name="McCormack J.E."/>
            <person name="Merchant M.E."/>
            <person name="Peterson D.G."/>
            <person name="Pollock D.D."/>
            <person name="Pourmand N."/>
            <person name="Raney B.J."/>
            <person name="Roessler K.A."/>
            <person name="Sanford J.R."/>
            <person name="Sawyer R.H."/>
            <person name="Schmidt C.J."/>
            <person name="Triplett E.W."/>
            <person name="Tuberville T.D."/>
            <person name="Venegas-Anaya M."/>
            <person name="Howard J.T."/>
            <person name="Jarvis E.D."/>
            <person name="Guillette L.J.Jr."/>
            <person name="Glenn T.C."/>
            <person name="Green R.E."/>
            <person name="Ray D.A."/>
        </authorList>
    </citation>
    <scope>NUCLEOTIDE SEQUENCE [LARGE SCALE GENOMIC DNA]</scope>
    <source>
        <strain evidence="1">KSC_2009_1</strain>
    </source>
</reference>
<sequence>MFNGATPVYTNSEKYHPWSPYIYNAKFTVGIRDTAPVRSRWGPILYSESDSKILARSILAGNEEIRCCPGYLCWESFVVNEKHSYLAKAFIGSGLTEKCQCPSLRTKMAQARNEGNIFSWYKCKRESGPLGCGRNFLCNFEMALHVAESLSTPRRPWAIG</sequence>
<evidence type="ECO:0000313" key="2">
    <source>
        <dbReference type="Proteomes" id="UP000050525"/>
    </source>
</evidence>
<evidence type="ECO:0000313" key="1">
    <source>
        <dbReference type="EMBL" id="KYO37856.1"/>
    </source>
</evidence>
<dbReference type="Proteomes" id="UP000050525">
    <property type="component" value="Unassembled WGS sequence"/>
</dbReference>
<organism evidence="1 2">
    <name type="scientific">Alligator mississippiensis</name>
    <name type="common">American alligator</name>
    <dbReference type="NCBI Taxonomy" id="8496"/>
    <lineage>
        <taxon>Eukaryota</taxon>
        <taxon>Metazoa</taxon>
        <taxon>Chordata</taxon>
        <taxon>Craniata</taxon>
        <taxon>Vertebrata</taxon>
        <taxon>Euteleostomi</taxon>
        <taxon>Archelosauria</taxon>
        <taxon>Archosauria</taxon>
        <taxon>Crocodylia</taxon>
        <taxon>Alligatoridae</taxon>
        <taxon>Alligatorinae</taxon>
        <taxon>Alligator</taxon>
    </lineage>
</organism>
<comment type="caution">
    <text evidence="1">The sequence shown here is derived from an EMBL/GenBank/DDBJ whole genome shotgun (WGS) entry which is preliminary data.</text>
</comment>
<proteinExistence type="predicted"/>
<dbReference type="AlphaFoldDB" id="A0A151NM09"/>
<keyword evidence="2" id="KW-1185">Reference proteome</keyword>
<accession>A0A151NM09</accession>